<proteinExistence type="predicted"/>
<name>A0A0E0FD91_9ORYZ</name>
<dbReference type="AlphaFoldDB" id="A0A0E0FD91"/>
<feature type="region of interest" description="Disordered" evidence="1">
    <location>
        <begin position="33"/>
        <end position="54"/>
    </location>
</feature>
<reference evidence="2" key="1">
    <citation type="submission" date="2015-04" db="UniProtKB">
        <authorList>
            <consortium name="EnsemblPlants"/>
        </authorList>
    </citation>
    <scope>IDENTIFICATION</scope>
</reference>
<evidence type="ECO:0000313" key="3">
    <source>
        <dbReference type="Proteomes" id="UP000008021"/>
    </source>
</evidence>
<accession>A0A0E0FD91</accession>
<sequence length="188" mass="21102">MNKLWFWEMQTSQNNPSSSVVIPAPMPAKPSALQMPSPSMGSFTQGKAPVSHGGGAQINPESYYTAVRVLKIIMMPEMDAPQMMTSIVKAMKQQLTWKVLFLETHLLHFLHFKATIALHPDILQDPRPCYQQNLLVEIRRNKSVSKIGTDTVSKDHPKNLVPFTEECLAVMEAFGEILLNCISLLLRV</sequence>
<dbReference type="Gramene" id="OMERI12G11370.1">
    <property type="protein sequence ID" value="OMERI12G11370.1"/>
    <property type="gene ID" value="OMERI12G11370"/>
</dbReference>
<evidence type="ECO:0000256" key="1">
    <source>
        <dbReference type="SAM" id="MobiDB-lite"/>
    </source>
</evidence>
<organism evidence="2">
    <name type="scientific">Oryza meridionalis</name>
    <dbReference type="NCBI Taxonomy" id="40149"/>
    <lineage>
        <taxon>Eukaryota</taxon>
        <taxon>Viridiplantae</taxon>
        <taxon>Streptophyta</taxon>
        <taxon>Embryophyta</taxon>
        <taxon>Tracheophyta</taxon>
        <taxon>Spermatophyta</taxon>
        <taxon>Magnoliopsida</taxon>
        <taxon>Liliopsida</taxon>
        <taxon>Poales</taxon>
        <taxon>Poaceae</taxon>
        <taxon>BOP clade</taxon>
        <taxon>Oryzoideae</taxon>
        <taxon>Oryzeae</taxon>
        <taxon>Oryzinae</taxon>
        <taxon>Oryza</taxon>
    </lineage>
</organism>
<protein>
    <submittedName>
        <fullName evidence="2">Uncharacterized protein</fullName>
    </submittedName>
</protein>
<keyword evidence="3" id="KW-1185">Reference proteome</keyword>
<dbReference type="HOGENOM" id="CLU_1443177_0_0_1"/>
<dbReference type="EnsemblPlants" id="OMERI12G11370.1">
    <property type="protein sequence ID" value="OMERI12G11370.1"/>
    <property type="gene ID" value="OMERI12G11370"/>
</dbReference>
<reference evidence="2" key="2">
    <citation type="submission" date="2018-05" db="EMBL/GenBank/DDBJ databases">
        <title>OmerRS3 (Oryza meridionalis Reference Sequence Version 3).</title>
        <authorList>
            <person name="Zhang J."/>
            <person name="Kudrna D."/>
            <person name="Lee S."/>
            <person name="Talag J."/>
            <person name="Welchert J."/>
            <person name="Wing R.A."/>
        </authorList>
    </citation>
    <scope>NUCLEOTIDE SEQUENCE [LARGE SCALE GENOMIC DNA]</scope>
    <source>
        <strain evidence="2">cv. OR44</strain>
    </source>
</reference>
<evidence type="ECO:0000313" key="2">
    <source>
        <dbReference type="EnsemblPlants" id="OMERI12G11370.1"/>
    </source>
</evidence>
<feature type="compositionally biased region" description="Polar residues" evidence="1">
    <location>
        <begin position="34"/>
        <end position="45"/>
    </location>
</feature>
<dbReference type="Proteomes" id="UP000008021">
    <property type="component" value="Chromosome 12"/>
</dbReference>